<dbReference type="InterPro" id="IPR036465">
    <property type="entry name" value="vWFA_dom_sf"/>
</dbReference>
<evidence type="ECO:0000313" key="2">
    <source>
        <dbReference type="EMBL" id="PRQ22783.1"/>
    </source>
</evidence>
<dbReference type="Pfam" id="PF25043">
    <property type="entry name" value="DUF7788"/>
    <property type="match status" value="1"/>
</dbReference>
<organism evidence="2 3">
    <name type="scientific">Rosa chinensis</name>
    <name type="common">China rose</name>
    <dbReference type="NCBI Taxonomy" id="74649"/>
    <lineage>
        <taxon>Eukaryota</taxon>
        <taxon>Viridiplantae</taxon>
        <taxon>Streptophyta</taxon>
        <taxon>Embryophyta</taxon>
        <taxon>Tracheophyta</taxon>
        <taxon>Spermatophyta</taxon>
        <taxon>Magnoliopsida</taxon>
        <taxon>eudicotyledons</taxon>
        <taxon>Gunneridae</taxon>
        <taxon>Pentapetalae</taxon>
        <taxon>rosids</taxon>
        <taxon>fabids</taxon>
        <taxon>Rosales</taxon>
        <taxon>Rosaceae</taxon>
        <taxon>Rosoideae</taxon>
        <taxon>Rosoideae incertae sedis</taxon>
        <taxon>Rosa</taxon>
    </lineage>
</organism>
<accession>A0A2P6PLH2</accession>
<dbReference type="PANTHER" id="PTHR31373">
    <property type="entry name" value="OS06G0652100 PROTEIN"/>
    <property type="match status" value="1"/>
</dbReference>
<dbReference type="PANTHER" id="PTHR31373:SF17">
    <property type="entry name" value="OS06G0652100 PROTEIN"/>
    <property type="match status" value="1"/>
</dbReference>
<name>A0A2P6PLH2_ROSCH</name>
<comment type="caution">
    <text evidence="2">The sequence shown here is derived from an EMBL/GenBank/DDBJ whole genome shotgun (WGS) entry which is preliminary data.</text>
</comment>
<proteinExistence type="predicted"/>
<dbReference type="Proteomes" id="UP000238479">
    <property type="component" value="Chromosome 6"/>
</dbReference>
<dbReference type="STRING" id="74649.A0A2P6PLH2"/>
<keyword evidence="3" id="KW-1185">Reference proteome</keyword>
<dbReference type="SUPFAM" id="SSF53300">
    <property type="entry name" value="vWA-like"/>
    <property type="match status" value="1"/>
</dbReference>
<gene>
    <name evidence="2" type="ORF">RchiOBHm_Chr6g0254031</name>
</gene>
<dbReference type="EMBL" id="PDCK01000044">
    <property type="protein sequence ID" value="PRQ22783.1"/>
    <property type="molecule type" value="Genomic_DNA"/>
</dbReference>
<dbReference type="Gramene" id="PRQ22783">
    <property type="protein sequence ID" value="PRQ22783"/>
    <property type="gene ID" value="RchiOBHm_Chr6g0254031"/>
</dbReference>
<feature type="domain" description="DUF7788" evidence="1">
    <location>
        <begin position="94"/>
        <end position="275"/>
    </location>
</feature>
<sequence length="282" mass="32504">MSSQLNNTAPRKLKMPPETAKSLNSMKIYRKIMYYGGSYQFKQCMKIVGMYGDGLKLPHQVIDSLNNGQSSDEIAEFQWQRLIRELSDKGKLRNCIAVCDIPESMRGTTNETVCIAMGLLISELSEYPWKGKVFSFSDFPKLHKFEGENLRSKCEFMKQHMESAKKLNFGEIYDGVLEIAIKEKLGHHQIPQRIFVFTDKDFDMAFKNDWFDDYAKALYDYKNRGYLFHVPDMVLWNLKGSISKPMAIYSLVKDQDVGMIITGFSSNLLRHLMVSVTVSHLN</sequence>
<dbReference type="AlphaFoldDB" id="A0A2P6PLH2"/>
<dbReference type="OMA" id="EHEMWID"/>
<dbReference type="PIRSF" id="PIRSF015417">
    <property type="entry name" value="T31B5_30_vWA"/>
    <property type="match status" value="1"/>
</dbReference>
<dbReference type="InterPro" id="IPR056690">
    <property type="entry name" value="DUF7788"/>
</dbReference>
<reference evidence="2 3" key="1">
    <citation type="journal article" date="2018" name="Nat. Genet.">
        <title>The Rosa genome provides new insights in the design of modern roses.</title>
        <authorList>
            <person name="Bendahmane M."/>
        </authorList>
    </citation>
    <scope>NUCLEOTIDE SEQUENCE [LARGE SCALE GENOMIC DNA]</scope>
    <source>
        <strain evidence="3">cv. Old Blush</strain>
    </source>
</reference>
<dbReference type="InterPro" id="IPR011205">
    <property type="entry name" value="UCP015417_vWA"/>
</dbReference>
<protein>
    <submittedName>
        <fullName evidence="2">Putative von Willebrand factor, type A</fullName>
    </submittedName>
</protein>
<evidence type="ECO:0000259" key="1">
    <source>
        <dbReference type="Pfam" id="PF25043"/>
    </source>
</evidence>
<evidence type="ECO:0000313" key="3">
    <source>
        <dbReference type="Proteomes" id="UP000238479"/>
    </source>
</evidence>